<dbReference type="InterPro" id="IPR028082">
    <property type="entry name" value="Peripla_BP_I"/>
</dbReference>
<dbReference type="Gene3D" id="3.40.50.2300">
    <property type="match status" value="2"/>
</dbReference>
<dbReference type="OrthoDB" id="37081at2"/>
<evidence type="ECO:0000313" key="6">
    <source>
        <dbReference type="Proteomes" id="UP000305778"/>
    </source>
</evidence>
<dbReference type="SMART" id="SM00354">
    <property type="entry name" value="HTH_LACI"/>
    <property type="match status" value="1"/>
</dbReference>
<dbReference type="Pfam" id="PF13377">
    <property type="entry name" value="Peripla_BP_3"/>
    <property type="match status" value="1"/>
</dbReference>
<reference evidence="5 6" key="1">
    <citation type="submission" date="2019-04" db="EMBL/GenBank/DDBJ databases">
        <title>Streptomyces oryziradicis sp. nov., a novel actinomycete isolated from rhizosphere soil of rice (Oryza sativa L.).</title>
        <authorList>
            <person name="Li C."/>
        </authorList>
    </citation>
    <scope>NUCLEOTIDE SEQUENCE [LARGE SCALE GENOMIC DNA]</scope>
    <source>
        <strain evidence="5 6">NEAU-C40</strain>
    </source>
</reference>
<dbReference type="CDD" id="cd06293">
    <property type="entry name" value="PBP1_LacI-like"/>
    <property type="match status" value="1"/>
</dbReference>
<dbReference type="InterPro" id="IPR010982">
    <property type="entry name" value="Lambda_DNA-bd_dom_sf"/>
</dbReference>
<dbReference type="Proteomes" id="UP000305778">
    <property type="component" value="Unassembled WGS sequence"/>
</dbReference>
<evidence type="ECO:0000256" key="2">
    <source>
        <dbReference type="ARBA" id="ARBA00023125"/>
    </source>
</evidence>
<evidence type="ECO:0000259" key="4">
    <source>
        <dbReference type="PROSITE" id="PS50932"/>
    </source>
</evidence>
<keyword evidence="2" id="KW-0238">DNA-binding</keyword>
<dbReference type="InterPro" id="IPR000843">
    <property type="entry name" value="HTH_LacI"/>
</dbReference>
<dbReference type="PROSITE" id="PS50932">
    <property type="entry name" value="HTH_LACI_2"/>
    <property type="match status" value="1"/>
</dbReference>
<evidence type="ECO:0000256" key="3">
    <source>
        <dbReference type="ARBA" id="ARBA00023163"/>
    </source>
</evidence>
<dbReference type="SUPFAM" id="SSF53822">
    <property type="entry name" value="Periplasmic binding protein-like I"/>
    <property type="match status" value="1"/>
</dbReference>
<dbReference type="GO" id="GO:0000976">
    <property type="term" value="F:transcription cis-regulatory region binding"/>
    <property type="evidence" value="ECO:0007669"/>
    <property type="project" value="TreeGrafter"/>
</dbReference>
<dbReference type="InterPro" id="IPR046335">
    <property type="entry name" value="LacI/GalR-like_sensor"/>
</dbReference>
<dbReference type="PANTHER" id="PTHR30146">
    <property type="entry name" value="LACI-RELATED TRANSCRIPTIONAL REPRESSOR"/>
    <property type="match status" value="1"/>
</dbReference>
<protein>
    <submittedName>
        <fullName evidence="5">LacI family transcriptional regulator</fullName>
    </submittedName>
</protein>
<feature type="domain" description="HTH lacI-type" evidence="4">
    <location>
        <begin position="11"/>
        <end position="65"/>
    </location>
</feature>
<dbReference type="Gene3D" id="1.10.260.40">
    <property type="entry name" value="lambda repressor-like DNA-binding domains"/>
    <property type="match status" value="1"/>
</dbReference>
<keyword evidence="6" id="KW-1185">Reference proteome</keyword>
<keyword evidence="3" id="KW-0804">Transcription</keyword>
<dbReference type="PROSITE" id="PS00356">
    <property type="entry name" value="HTH_LACI_1"/>
    <property type="match status" value="1"/>
</dbReference>
<dbReference type="SUPFAM" id="SSF47413">
    <property type="entry name" value="lambda repressor-like DNA-binding domains"/>
    <property type="match status" value="1"/>
</dbReference>
<dbReference type="PANTHER" id="PTHR30146:SF109">
    <property type="entry name" value="HTH-TYPE TRANSCRIPTIONAL REGULATOR GALS"/>
    <property type="match status" value="1"/>
</dbReference>
<dbReference type="CDD" id="cd01392">
    <property type="entry name" value="HTH_LacI"/>
    <property type="match status" value="1"/>
</dbReference>
<name>A0A4V5N199_9ACTN</name>
<keyword evidence="1" id="KW-0805">Transcription regulation</keyword>
<accession>A0A4V5N199</accession>
<dbReference type="GO" id="GO:0003700">
    <property type="term" value="F:DNA-binding transcription factor activity"/>
    <property type="evidence" value="ECO:0007669"/>
    <property type="project" value="TreeGrafter"/>
</dbReference>
<dbReference type="AlphaFoldDB" id="A0A4V5N199"/>
<sequence length="351" mass="37124">MSGNNPKRGAIGIKDVAEQAGVSLGTVSNVLNRPDSVSERTRLRVLAVIERLGYVRSESARQLRAGHSRIIALLVLDIANPFFVEMARGAQRAARAAGLAVMVCNSAENPEEEADYFVMFAEQQVRGVLVTPTDSTASNLHAIRRRGIPFVFADRELPSTQACSVSVDDIAGGRMAVRHLLAAGHPRVVYVSGPPHLTQSRDRHAGALAALTEAGLPPGRLTVLEAGRFDVAAGRDAGARLLGMTDRPTAVFCANDLLALGVLQALYAAGVRVPEEVALVGYDDIDFAAAAAVPLSSVRQPAYRIGRTAAELLIEETDDGAGEGAAAHVHQKIVFQPELVVRASSLPGHRG</sequence>
<dbReference type="RefSeq" id="WP_136727917.1">
    <property type="nucleotide sequence ID" value="NZ_SUMC01000044.1"/>
</dbReference>
<evidence type="ECO:0000313" key="5">
    <source>
        <dbReference type="EMBL" id="TKA04959.1"/>
    </source>
</evidence>
<gene>
    <name evidence="5" type="ORF">FCI23_33580</name>
</gene>
<organism evidence="5 6">
    <name type="scientific">Actinacidiphila oryziradicis</name>
    <dbReference type="NCBI Taxonomy" id="2571141"/>
    <lineage>
        <taxon>Bacteria</taxon>
        <taxon>Bacillati</taxon>
        <taxon>Actinomycetota</taxon>
        <taxon>Actinomycetes</taxon>
        <taxon>Kitasatosporales</taxon>
        <taxon>Streptomycetaceae</taxon>
        <taxon>Actinacidiphila</taxon>
    </lineage>
</organism>
<dbReference type="Pfam" id="PF00356">
    <property type="entry name" value="LacI"/>
    <property type="match status" value="1"/>
</dbReference>
<dbReference type="EMBL" id="SUMC01000044">
    <property type="protein sequence ID" value="TKA04959.1"/>
    <property type="molecule type" value="Genomic_DNA"/>
</dbReference>
<evidence type="ECO:0000256" key="1">
    <source>
        <dbReference type="ARBA" id="ARBA00023015"/>
    </source>
</evidence>
<proteinExistence type="predicted"/>
<comment type="caution">
    <text evidence="5">The sequence shown here is derived from an EMBL/GenBank/DDBJ whole genome shotgun (WGS) entry which is preliminary data.</text>
</comment>